<evidence type="ECO:0000313" key="4">
    <source>
        <dbReference type="EMBL" id="KAG0721093.1"/>
    </source>
</evidence>
<evidence type="ECO:0000313" key="5">
    <source>
        <dbReference type="Proteomes" id="UP000770661"/>
    </source>
</evidence>
<comment type="caution">
    <text evidence="4">The sequence shown here is derived from an EMBL/GenBank/DDBJ whole genome shotgun (WGS) entry which is preliminary data.</text>
</comment>
<organism evidence="4 5">
    <name type="scientific">Chionoecetes opilio</name>
    <name type="common">Atlantic snow crab</name>
    <name type="synonym">Cancer opilio</name>
    <dbReference type="NCBI Taxonomy" id="41210"/>
    <lineage>
        <taxon>Eukaryota</taxon>
        <taxon>Metazoa</taxon>
        <taxon>Ecdysozoa</taxon>
        <taxon>Arthropoda</taxon>
        <taxon>Crustacea</taxon>
        <taxon>Multicrustacea</taxon>
        <taxon>Malacostraca</taxon>
        <taxon>Eumalacostraca</taxon>
        <taxon>Eucarida</taxon>
        <taxon>Decapoda</taxon>
        <taxon>Pleocyemata</taxon>
        <taxon>Brachyura</taxon>
        <taxon>Eubrachyura</taxon>
        <taxon>Majoidea</taxon>
        <taxon>Majidae</taxon>
        <taxon>Chionoecetes</taxon>
    </lineage>
</organism>
<dbReference type="InterPro" id="IPR000863">
    <property type="entry name" value="Sulfotransferase_dom"/>
</dbReference>
<dbReference type="OrthoDB" id="205623at2759"/>
<sequence length="186" mass="21311">MVIQDYLANLPASHTYKEMFEALWPDQDITKGFMLQVTENAPDPRTIKTHIPLSLLLPTLLDTCKLFLKEVWEKRHLGLRDLHLLHFEDLKSDVMTELQRLNTFLGAGLSEDQLEGVAKYTSFSEMKARAGALEEKNAEERKGMKTFYRKGEVGSWKASLTPEMAAKMDQWTEDRVARIGDGFNFS</sequence>
<keyword evidence="2" id="KW-0808">Transferase</keyword>
<dbReference type="Gene3D" id="3.40.50.300">
    <property type="entry name" value="P-loop containing nucleotide triphosphate hydrolases"/>
    <property type="match status" value="1"/>
</dbReference>
<keyword evidence="5" id="KW-1185">Reference proteome</keyword>
<protein>
    <submittedName>
        <fullName evidence="4">Cytosolic sulfotransferase 17</fullName>
    </submittedName>
</protein>
<feature type="domain" description="Sulfotransferase" evidence="3">
    <location>
        <begin position="68"/>
        <end position="179"/>
    </location>
</feature>
<evidence type="ECO:0000256" key="2">
    <source>
        <dbReference type="ARBA" id="ARBA00022679"/>
    </source>
</evidence>
<evidence type="ECO:0000259" key="3">
    <source>
        <dbReference type="Pfam" id="PF00685"/>
    </source>
</evidence>
<proteinExistence type="inferred from homology"/>
<dbReference type="PANTHER" id="PTHR11783">
    <property type="entry name" value="SULFOTRANSFERASE SULT"/>
    <property type="match status" value="1"/>
</dbReference>
<dbReference type="EMBL" id="JACEEZ010011870">
    <property type="protein sequence ID" value="KAG0721093.1"/>
    <property type="molecule type" value="Genomic_DNA"/>
</dbReference>
<dbReference type="Pfam" id="PF00685">
    <property type="entry name" value="Sulfotransfer_1"/>
    <property type="match status" value="1"/>
</dbReference>
<gene>
    <name evidence="4" type="primary">SOT17</name>
    <name evidence="4" type="ORF">GWK47_006539</name>
</gene>
<dbReference type="Proteomes" id="UP000770661">
    <property type="component" value="Unassembled WGS sequence"/>
</dbReference>
<name>A0A8J4Y6J7_CHIOP</name>
<dbReference type="AlphaFoldDB" id="A0A8J4Y6J7"/>
<accession>A0A8J4Y6J7</accession>
<evidence type="ECO:0000256" key="1">
    <source>
        <dbReference type="ARBA" id="ARBA00005771"/>
    </source>
</evidence>
<comment type="similarity">
    <text evidence="1">Belongs to the sulfotransferase 1 family.</text>
</comment>
<dbReference type="InterPro" id="IPR027417">
    <property type="entry name" value="P-loop_NTPase"/>
</dbReference>
<reference evidence="4" key="1">
    <citation type="submission" date="2020-07" db="EMBL/GenBank/DDBJ databases">
        <title>The High-quality genome of the commercially important snow crab, Chionoecetes opilio.</title>
        <authorList>
            <person name="Jeong J.-H."/>
            <person name="Ryu S."/>
        </authorList>
    </citation>
    <scope>NUCLEOTIDE SEQUENCE</scope>
    <source>
        <strain evidence="4">MADBK_172401_WGS</strain>
        <tissue evidence="4">Digestive gland</tissue>
    </source>
</reference>
<dbReference type="GO" id="GO:0008146">
    <property type="term" value="F:sulfotransferase activity"/>
    <property type="evidence" value="ECO:0007669"/>
    <property type="project" value="InterPro"/>
</dbReference>
<dbReference type="SUPFAM" id="SSF52540">
    <property type="entry name" value="P-loop containing nucleoside triphosphate hydrolases"/>
    <property type="match status" value="1"/>
</dbReference>